<name>A0A0C2CIS2_9BILA</name>
<dbReference type="CDD" id="cd11304">
    <property type="entry name" value="Cadherin_repeat"/>
    <property type="match status" value="1"/>
</dbReference>
<feature type="domain" description="Cadherin" evidence="2">
    <location>
        <begin position="5"/>
        <end position="53"/>
    </location>
</feature>
<dbReference type="Pfam" id="PF00028">
    <property type="entry name" value="Cadherin"/>
    <property type="match status" value="1"/>
</dbReference>
<dbReference type="GO" id="GO:0007156">
    <property type="term" value="P:homophilic cell adhesion via plasma membrane adhesion molecules"/>
    <property type="evidence" value="ECO:0007669"/>
    <property type="project" value="InterPro"/>
</dbReference>
<gene>
    <name evidence="3" type="ORF">ANCDUO_13514</name>
</gene>
<dbReference type="AlphaFoldDB" id="A0A0C2CIS2"/>
<keyword evidence="1" id="KW-0106">Calcium</keyword>
<dbReference type="InterPro" id="IPR015919">
    <property type="entry name" value="Cadherin-like_sf"/>
</dbReference>
<dbReference type="Gene3D" id="2.60.40.60">
    <property type="entry name" value="Cadherins"/>
    <property type="match status" value="1"/>
</dbReference>
<evidence type="ECO:0000256" key="1">
    <source>
        <dbReference type="PROSITE-ProRule" id="PRU00043"/>
    </source>
</evidence>
<organism evidence="3 4">
    <name type="scientific">Ancylostoma duodenale</name>
    <dbReference type="NCBI Taxonomy" id="51022"/>
    <lineage>
        <taxon>Eukaryota</taxon>
        <taxon>Metazoa</taxon>
        <taxon>Ecdysozoa</taxon>
        <taxon>Nematoda</taxon>
        <taxon>Chromadorea</taxon>
        <taxon>Rhabditida</taxon>
        <taxon>Rhabditina</taxon>
        <taxon>Rhabditomorpha</taxon>
        <taxon>Strongyloidea</taxon>
        <taxon>Ancylostomatidae</taxon>
        <taxon>Ancylostomatinae</taxon>
        <taxon>Ancylostoma</taxon>
    </lineage>
</organism>
<reference evidence="3 4" key="1">
    <citation type="submission" date="2013-12" db="EMBL/GenBank/DDBJ databases">
        <title>Draft genome of the parsitic nematode Ancylostoma duodenale.</title>
        <authorList>
            <person name="Mitreva M."/>
        </authorList>
    </citation>
    <scope>NUCLEOTIDE SEQUENCE [LARGE SCALE GENOMIC DNA]</scope>
    <source>
        <strain evidence="3 4">Zhejiang</strain>
    </source>
</reference>
<dbReference type="SUPFAM" id="SSF49313">
    <property type="entry name" value="Cadherin-like"/>
    <property type="match status" value="1"/>
</dbReference>
<feature type="non-terminal residue" evidence="3">
    <location>
        <position position="60"/>
    </location>
</feature>
<dbReference type="GO" id="GO:0016020">
    <property type="term" value="C:membrane"/>
    <property type="evidence" value="ECO:0007669"/>
    <property type="project" value="InterPro"/>
</dbReference>
<dbReference type="PROSITE" id="PS50268">
    <property type="entry name" value="CADHERIN_2"/>
    <property type="match status" value="1"/>
</dbReference>
<keyword evidence="4" id="KW-1185">Reference proteome</keyword>
<sequence>MGDTVHYRILDVPDNSGAQLFRIDELTGEIWPNAKFDREQKDMYILTVEARDNLPSALPG</sequence>
<evidence type="ECO:0000313" key="4">
    <source>
        <dbReference type="Proteomes" id="UP000054047"/>
    </source>
</evidence>
<evidence type="ECO:0000259" key="2">
    <source>
        <dbReference type="PROSITE" id="PS50268"/>
    </source>
</evidence>
<dbReference type="GO" id="GO:0005509">
    <property type="term" value="F:calcium ion binding"/>
    <property type="evidence" value="ECO:0007669"/>
    <property type="project" value="UniProtKB-UniRule"/>
</dbReference>
<protein>
    <recommendedName>
        <fullName evidence="2">Cadherin domain-containing protein</fullName>
    </recommendedName>
</protein>
<dbReference type="OrthoDB" id="6079678at2759"/>
<evidence type="ECO:0000313" key="3">
    <source>
        <dbReference type="EMBL" id="KIH56308.1"/>
    </source>
</evidence>
<dbReference type="EMBL" id="KN735935">
    <property type="protein sequence ID" value="KIH56308.1"/>
    <property type="molecule type" value="Genomic_DNA"/>
</dbReference>
<proteinExistence type="predicted"/>
<dbReference type="InterPro" id="IPR002126">
    <property type="entry name" value="Cadherin-like_dom"/>
</dbReference>
<accession>A0A0C2CIS2</accession>
<dbReference type="Proteomes" id="UP000054047">
    <property type="component" value="Unassembled WGS sequence"/>
</dbReference>